<dbReference type="PROSITE" id="PS51005">
    <property type="entry name" value="NAC"/>
    <property type="match status" value="1"/>
</dbReference>
<feature type="domain" description="NAC" evidence="6">
    <location>
        <begin position="3"/>
        <end position="150"/>
    </location>
</feature>
<accession>A0ABQ8IN81</accession>
<dbReference type="Gene3D" id="2.170.150.80">
    <property type="entry name" value="NAC domain"/>
    <property type="match status" value="1"/>
</dbReference>
<keyword evidence="3" id="KW-0804">Transcription</keyword>
<dbReference type="InterPro" id="IPR003441">
    <property type="entry name" value="NAC-dom"/>
</dbReference>
<dbReference type="Pfam" id="PF02365">
    <property type="entry name" value="NAM"/>
    <property type="match status" value="1"/>
</dbReference>
<protein>
    <recommendedName>
        <fullName evidence="6">NAC domain-containing protein</fullName>
    </recommendedName>
</protein>
<sequence>MDDLVGYRFRPSDEEIISYYLSRKLRGLDFPVHVIKEVDINKFEPWDLPEFSAIESDDQMWYFFSEPAYMDAKRTRIYRKTEAGFWKVTGKDRLVKDKRGREIGLKKNLVFHKGRFPNGVGTNWVIHEFHFKDANKLYSRPFVLCRLKKKSDKKSDVPDESSPHLASNSGNSTAVNIDPQVSHELSVDLESLLNDDELDYNSLPALQFLPQTAQGPSRSNSKEFDYALEALWSQLDTSEQEDYFLNSVLVSDEDEHLHEETVQTRLHDFRPVEPLSGVIVAGSSDSKPDTPRYQYVADSSDSDVETTNEQWGNVRTTPSLVAKGQSQGIYSIQATKELQMSSGGGSYKKGEAKGQASSSREKILRTAEISGKTSPKFFAQSLFFAQSDGYNGSRKKSAFIFWETPPSSYKQDPPSVYIVNIFVTLTLLVFFVRELVSVH</sequence>
<dbReference type="EMBL" id="JAFEMO010000001">
    <property type="protein sequence ID" value="KAH7578136.1"/>
    <property type="molecule type" value="Genomic_DNA"/>
</dbReference>
<gene>
    <name evidence="7" type="ORF">JRO89_XS01G0344900</name>
</gene>
<keyword evidence="4" id="KW-0539">Nucleus</keyword>
<evidence type="ECO:0000313" key="7">
    <source>
        <dbReference type="EMBL" id="KAH7578136.1"/>
    </source>
</evidence>
<evidence type="ECO:0000256" key="3">
    <source>
        <dbReference type="ARBA" id="ARBA00023163"/>
    </source>
</evidence>
<keyword evidence="1" id="KW-0805">Transcription regulation</keyword>
<name>A0ABQ8IN81_9ROSI</name>
<evidence type="ECO:0000256" key="1">
    <source>
        <dbReference type="ARBA" id="ARBA00023015"/>
    </source>
</evidence>
<evidence type="ECO:0000313" key="8">
    <source>
        <dbReference type="Proteomes" id="UP000827721"/>
    </source>
</evidence>
<dbReference type="PANTHER" id="PTHR31744:SF210">
    <property type="entry name" value="NAC DOMAIN-CONTAINING PROTEIN 86-LIKE"/>
    <property type="match status" value="1"/>
</dbReference>
<keyword evidence="8" id="KW-1185">Reference proteome</keyword>
<keyword evidence="2" id="KW-0238">DNA-binding</keyword>
<evidence type="ECO:0000256" key="2">
    <source>
        <dbReference type="ARBA" id="ARBA00023125"/>
    </source>
</evidence>
<evidence type="ECO:0000256" key="5">
    <source>
        <dbReference type="SAM" id="MobiDB-lite"/>
    </source>
</evidence>
<evidence type="ECO:0000259" key="6">
    <source>
        <dbReference type="PROSITE" id="PS51005"/>
    </source>
</evidence>
<proteinExistence type="predicted"/>
<dbReference type="SUPFAM" id="SSF101941">
    <property type="entry name" value="NAC domain"/>
    <property type="match status" value="1"/>
</dbReference>
<reference evidence="7 8" key="1">
    <citation type="submission" date="2021-02" db="EMBL/GenBank/DDBJ databases">
        <title>Plant Genome Project.</title>
        <authorList>
            <person name="Zhang R.-G."/>
        </authorList>
    </citation>
    <scope>NUCLEOTIDE SEQUENCE [LARGE SCALE GENOMIC DNA]</scope>
    <source>
        <tissue evidence="7">Leaves</tissue>
    </source>
</reference>
<evidence type="ECO:0000256" key="4">
    <source>
        <dbReference type="ARBA" id="ARBA00023242"/>
    </source>
</evidence>
<dbReference type="InterPro" id="IPR036093">
    <property type="entry name" value="NAC_dom_sf"/>
</dbReference>
<feature type="region of interest" description="Disordered" evidence="5">
    <location>
        <begin position="153"/>
        <end position="177"/>
    </location>
</feature>
<organism evidence="7 8">
    <name type="scientific">Xanthoceras sorbifolium</name>
    <dbReference type="NCBI Taxonomy" id="99658"/>
    <lineage>
        <taxon>Eukaryota</taxon>
        <taxon>Viridiplantae</taxon>
        <taxon>Streptophyta</taxon>
        <taxon>Embryophyta</taxon>
        <taxon>Tracheophyta</taxon>
        <taxon>Spermatophyta</taxon>
        <taxon>Magnoliopsida</taxon>
        <taxon>eudicotyledons</taxon>
        <taxon>Gunneridae</taxon>
        <taxon>Pentapetalae</taxon>
        <taxon>rosids</taxon>
        <taxon>malvids</taxon>
        <taxon>Sapindales</taxon>
        <taxon>Sapindaceae</taxon>
        <taxon>Xanthoceroideae</taxon>
        <taxon>Xanthoceras</taxon>
    </lineage>
</organism>
<feature type="compositionally biased region" description="Polar residues" evidence="5">
    <location>
        <begin position="164"/>
        <end position="175"/>
    </location>
</feature>
<dbReference type="Proteomes" id="UP000827721">
    <property type="component" value="Unassembled WGS sequence"/>
</dbReference>
<feature type="region of interest" description="Disordered" evidence="5">
    <location>
        <begin position="340"/>
        <end position="359"/>
    </location>
</feature>
<dbReference type="PANTHER" id="PTHR31744">
    <property type="entry name" value="PROTEIN CUP-SHAPED COTYLEDON 2-RELATED"/>
    <property type="match status" value="1"/>
</dbReference>
<comment type="caution">
    <text evidence="7">The sequence shown here is derived from an EMBL/GenBank/DDBJ whole genome shotgun (WGS) entry which is preliminary data.</text>
</comment>